<proteinExistence type="predicted"/>
<reference evidence="1" key="1">
    <citation type="submission" date="2017-08" db="EMBL/GenBank/DDBJ databases">
        <authorList>
            <person name="Polle J.E."/>
            <person name="Barry K."/>
            <person name="Cushman J."/>
            <person name="Schmutz J."/>
            <person name="Tran D."/>
            <person name="Hathwaick L.T."/>
            <person name="Yim W.C."/>
            <person name="Jenkins J."/>
            <person name="Mckie-Krisberg Z.M."/>
            <person name="Prochnik S."/>
            <person name="Lindquist E."/>
            <person name="Dockter R.B."/>
            <person name="Adam C."/>
            <person name="Molina H."/>
            <person name="Bunkerborg J."/>
            <person name="Jin E."/>
            <person name="Buchheim M."/>
            <person name="Magnuson J."/>
        </authorList>
    </citation>
    <scope>NUCLEOTIDE SEQUENCE</scope>
    <source>
        <strain evidence="1">CCAP 19/18</strain>
    </source>
</reference>
<gene>
    <name evidence="1" type="ORF">DUNSADRAFT_4373</name>
</gene>
<keyword evidence="2" id="KW-1185">Reference proteome</keyword>
<dbReference type="Proteomes" id="UP000815325">
    <property type="component" value="Unassembled WGS sequence"/>
</dbReference>
<evidence type="ECO:0008006" key="3">
    <source>
        <dbReference type="Google" id="ProtNLM"/>
    </source>
</evidence>
<sequence>MYLRHALFALPRLSTLYLEGLEACIKERTLQPVPKRPHQFSLYQDALTRLMESTLLVWRKSKSLCWTALQRA</sequence>
<comment type="caution">
    <text evidence="1">The sequence shown here is derived from an EMBL/GenBank/DDBJ whole genome shotgun (WGS) entry which is preliminary data.</text>
</comment>
<protein>
    <recommendedName>
        <fullName evidence="3">Encoded protein</fullName>
    </recommendedName>
</protein>
<dbReference type="EMBL" id="MU069615">
    <property type="protein sequence ID" value="KAF5837457.1"/>
    <property type="molecule type" value="Genomic_DNA"/>
</dbReference>
<evidence type="ECO:0000313" key="2">
    <source>
        <dbReference type="Proteomes" id="UP000815325"/>
    </source>
</evidence>
<name>A0ABQ7GS62_DUNSA</name>
<accession>A0ABQ7GS62</accession>
<organism evidence="1 2">
    <name type="scientific">Dunaliella salina</name>
    <name type="common">Green alga</name>
    <name type="synonym">Protococcus salinus</name>
    <dbReference type="NCBI Taxonomy" id="3046"/>
    <lineage>
        <taxon>Eukaryota</taxon>
        <taxon>Viridiplantae</taxon>
        <taxon>Chlorophyta</taxon>
        <taxon>core chlorophytes</taxon>
        <taxon>Chlorophyceae</taxon>
        <taxon>CS clade</taxon>
        <taxon>Chlamydomonadales</taxon>
        <taxon>Dunaliellaceae</taxon>
        <taxon>Dunaliella</taxon>
    </lineage>
</organism>
<evidence type="ECO:0000313" key="1">
    <source>
        <dbReference type="EMBL" id="KAF5837457.1"/>
    </source>
</evidence>